<feature type="domain" description="ELP1 alpha-solenoid" evidence="10">
    <location>
        <begin position="515"/>
        <end position="646"/>
    </location>
</feature>
<keyword evidence="5" id="KW-0819">tRNA processing</keyword>
<dbReference type="UniPathway" id="UPA00988"/>
<comment type="similarity">
    <text evidence="3">Belongs to the ELP1/IKA1 family.</text>
</comment>
<dbReference type="PANTHER" id="PTHR12747:SF0">
    <property type="entry name" value="ELONGATOR COMPLEX PROTEIN 1"/>
    <property type="match status" value="1"/>
</dbReference>
<comment type="subcellular location">
    <subcellularLocation>
        <location evidence="1">Cytoplasm</location>
    </subcellularLocation>
</comment>
<dbReference type="Pfam" id="PF23925">
    <property type="entry name" value="A-sol_ELP1"/>
    <property type="match status" value="1"/>
</dbReference>
<comment type="pathway">
    <text evidence="2">tRNA modification; 5-methoxycarbonylmethyl-2-thiouridine-tRNA biosynthesis.</text>
</comment>
<dbReference type="InterPro" id="IPR056165">
    <property type="entry name" value="Beta-prop_ELP1_2nd"/>
</dbReference>
<evidence type="ECO:0000256" key="1">
    <source>
        <dbReference type="ARBA" id="ARBA00004496"/>
    </source>
</evidence>
<evidence type="ECO:0000259" key="7">
    <source>
        <dbReference type="Pfam" id="PF04762"/>
    </source>
</evidence>
<feature type="domain" description="ELP1 first N-terminal beta-propeller" evidence="7">
    <location>
        <begin position="174"/>
        <end position="324"/>
    </location>
</feature>
<comment type="caution">
    <text evidence="12">The sequence shown here is derived from an EMBL/GenBank/DDBJ whole genome shotgun (WGS) entry which is preliminary data.</text>
</comment>
<feature type="compositionally biased region" description="Basic residues" evidence="6">
    <location>
        <begin position="918"/>
        <end position="931"/>
    </location>
</feature>
<dbReference type="EMBL" id="JAAALK010000282">
    <property type="protein sequence ID" value="KAG8080116.1"/>
    <property type="molecule type" value="Genomic_DNA"/>
</dbReference>
<evidence type="ECO:0008006" key="14">
    <source>
        <dbReference type="Google" id="ProtNLM"/>
    </source>
</evidence>
<accession>A0A8J5VZ59</accession>
<dbReference type="InterPro" id="IPR056164">
    <property type="entry name" value="Beta-prop_ELP1_1st"/>
</dbReference>
<feature type="domain" description="ELP1 first N-terminal beta-propeller" evidence="7">
    <location>
        <begin position="1"/>
        <end position="161"/>
    </location>
</feature>
<dbReference type="AlphaFoldDB" id="A0A8J5VZ59"/>
<evidence type="ECO:0000313" key="12">
    <source>
        <dbReference type="EMBL" id="KAG8080116.1"/>
    </source>
</evidence>
<dbReference type="GO" id="GO:0000049">
    <property type="term" value="F:tRNA binding"/>
    <property type="evidence" value="ECO:0007669"/>
    <property type="project" value="TreeGrafter"/>
</dbReference>
<evidence type="ECO:0000259" key="8">
    <source>
        <dbReference type="Pfam" id="PF23797"/>
    </source>
</evidence>
<evidence type="ECO:0000256" key="5">
    <source>
        <dbReference type="ARBA" id="ARBA00022694"/>
    </source>
</evidence>
<keyword evidence="4" id="KW-0963">Cytoplasm</keyword>
<keyword evidence="13" id="KW-1185">Reference proteome</keyword>
<dbReference type="PANTHER" id="PTHR12747">
    <property type="entry name" value="ELONGATOR COMPLEX PROTEIN 1"/>
    <property type="match status" value="1"/>
</dbReference>
<evidence type="ECO:0000256" key="3">
    <source>
        <dbReference type="ARBA" id="ARBA00006086"/>
    </source>
</evidence>
<dbReference type="Pfam" id="PF04762">
    <property type="entry name" value="Beta-prop_ELP1_1st"/>
    <property type="match status" value="2"/>
</dbReference>
<dbReference type="InterPro" id="IPR056167">
    <property type="entry name" value="A-sol_ELP1"/>
</dbReference>
<dbReference type="Pfam" id="PF23797">
    <property type="entry name" value="Beta-prop_ELP1_2nd"/>
    <property type="match status" value="1"/>
</dbReference>
<feature type="region of interest" description="Disordered" evidence="6">
    <location>
        <begin position="910"/>
        <end position="936"/>
    </location>
</feature>
<dbReference type="InterPro" id="IPR056169">
    <property type="entry name" value="HB_ELP1"/>
</dbReference>
<gene>
    <name evidence="12" type="ORF">GUJ93_ZPchr0007g4337</name>
</gene>
<evidence type="ECO:0000313" key="13">
    <source>
        <dbReference type="Proteomes" id="UP000729402"/>
    </source>
</evidence>
<dbReference type="GO" id="GO:0033588">
    <property type="term" value="C:elongator holoenzyme complex"/>
    <property type="evidence" value="ECO:0007669"/>
    <property type="project" value="InterPro"/>
</dbReference>
<dbReference type="GO" id="GO:0005829">
    <property type="term" value="C:cytosol"/>
    <property type="evidence" value="ECO:0007669"/>
    <property type="project" value="TreeGrafter"/>
</dbReference>
<proteinExistence type="inferred from homology"/>
<dbReference type="InterPro" id="IPR006849">
    <property type="entry name" value="Elp1"/>
</dbReference>
<dbReference type="GO" id="GO:0002926">
    <property type="term" value="P:tRNA wobble base 5-methoxycarbonylmethyl-2-thiouridinylation"/>
    <property type="evidence" value="ECO:0007669"/>
    <property type="project" value="TreeGrafter"/>
</dbReference>
<name>A0A8J5VZ59_ZIZPA</name>
<dbReference type="InterPro" id="IPR056166">
    <property type="entry name" value="TPR_ELP1"/>
</dbReference>
<feature type="domain" description="ELP1 TPR" evidence="9">
    <location>
        <begin position="655"/>
        <end position="816"/>
    </location>
</feature>
<evidence type="ECO:0000259" key="10">
    <source>
        <dbReference type="Pfam" id="PF23925"/>
    </source>
</evidence>
<dbReference type="Pfam" id="PF23878">
    <property type="entry name" value="TPR_ELP1"/>
    <property type="match status" value="1"/>
</dbReference>
<evidence type="ECO:0000259" key="11">
    <source>
        <dbReference type="Pfam" id="PF23936"/>
    </source>
</evidence>
<evidence type="ECO:0000259" key="9">
    <source>
        <dbReference type="Pfam" id="PF23878"/>
    </source>
</evidence>
<reference evidence="12" key="1">
    <citation type="journal article" date="2021" name="bioRxiv">
        <title>Whole Genome Assembly and Annotation of Northern Wild Rice, Zizania palustris L., Supports a Whole Genome Duplication in the Zizania Genus.</title>
        <authorList>
            <person name="Haas M."/>
            <person name="Kono T."/>
            <person name="Macchietto M."/>
            <person name="Millas R."/>
            <person name="McGilp L."/>
            <person name="Shao M."/>
            <person name="Duquette J."/>
            <person name="Hirsch C.N."/>
            <person name="Kimball J."/>
        </authorList>
    </citation>
    <scope>NUCLEOTIDE SEQUENCE</scope>
    <source>
        <tissue evidence="12">Fresh leaf tissue</tissue>
    </source>
</reference>
<protein>
    <recommendedName>
        <fullName evidence="14">Elongator complex protein 1</fullName>
    </recommendedName>
</protein>
<reference evidence="12" key="2">
    <citation type="submission" date="2021-02" db="EMBL/GenBank/DDBJ databases">
        <authorList>
            <person name="Kimball J.A."/>
            <person name="Haas M.W."/>
            <person name="Macchietto M."/>
            <person name="Kono T."/>
            <person name="Duquette J."/>
            <person name="Shao M."/>
        </authorList>
    </citation>
    <scope>NUCLEOTIDE SEQUENCE</scope>
    <source>
        <tissue evidence="12">Fresh leaf tissue</tissue>
    </source>
</reference>
<feature type="domain" description="ELP1 three-helical bundle" evidence="11">
    <location>
        <begin position="830"/>
        <end position="981"/>
    </location>
</feature>
<feature type="domain" description="ELP1 N-terminal second beta-propeller" evidence="8">
    <location>
        <begin position="368"/>
        <end position="503"/>
    </location>
</feature>
<evidence type="ECO:0000256" key="6">
    <source>
        <dbReference type="SAM" id="MobiDB-lite"/>
    </source>
</evidence>
<sequence>MKNLKVVTRIVQQLQLQLEGETVIVSAVDSERHRAFFASSENFIYSVDLPAPTQQPLQWSETSLDSNVEEVVLEPGDSIVAMDYLMEKESLLLGSSTGCLLLYNVDEKTTEVVGRLEGGVKTIASSPDGALISVTSGFGQLLVMTHDWEVMFESSLDPHSDSAGEINSPSCPIQSSISWRGDGKFFATLGGPDGSSQKLTIWERELGNMHSSLDTKAFIGASLDWMPSGAKVATTHDRKTEGKCPLIVFYEKNGLERSYFCIDEPAEVVVQALKWSCNSELLAALISCSQYDVIKIWSCNNNHWYLKQELRYTKKEGVRFYWDPIKPMHLICWTLGGQVITHSDACFSTPMMSSEANNLPEKRDSPFFIIEIELVCPEDSLLGSVCSSGWQARISKKMPLQSPVTGISQNPAKTGSAFIQLSGGRIVEYCSKVNLFRMSALVQVGEVGSDYSFPTSCPWMAAVLCHENGIVRPLLVGLDDSCKLHAGKRLLSTNCSSFTFYSSAYGATEQCATSVADTTHSHDQLSDNKVTSVLMAIRKALEVQMEESSSRELCILTTLARSEPPLLEEALNRIKGIRELELHGVDDARRKLYPSAEESLKHLLWLIDPEAVFNAALGLYDLNLAAIVALNSQKDPKEFLPFLKSLECLPPAIMRYTVDLRLGRYEGALRNIVSAGNEYHEDCMKLLNANPQLFPMGLQLFTEPDKRHQILEAWGDQLSEEKCFGDAATTYQCCSSYQKSLKAYRACGDWRGVFTVAGLLKLTKEEILQLAHELCDEFQALGKPGDAARIALDYCSDVDRGVSYYITAREWEEALRVAYMHSRQDLVDTVRDAALDCAALLISEYQEGLLKVGKYLARYVAVRQRRLSLAAKLKSEDRFMDVEDDNISEVSTSFSEMSAYTTRSMKESSASVISSRASKSRGARRQKKGGKIRAGSPGEEMALVEHLKGMSLTSGALNELKNLLVVLIQLGKEEIARQVQLAGDNFEVSQMAAVKLAEDTVPNDKIDENAHTLEHYVKMLRAHQPTESETNCWRIKALSPPRSGAYSNSPE</sequence>
<dbReference type="Pfam" id="PF23936">
    <property type="entry name" value="HB_ELP1"/>
    <property type="match status" value="1"/>
</dbReference>
<organism evidence="12 13">
    <name type="scientific">Zizania palustris</name>
    <name type="common">Northern wild rice</name>
    <dbReference type="NCBI Taxonomy" id="103762"/>
    <lineage>
        <taxon>Eukaryota</taxon>
        <taxon>Viridiplantae</taxon>
        <taxon>Streptophyta</taxon>
        <taxon>Embryophyta</taxon>
        <taxon>Tracheophyta</taxon>
        <taxon>Spermatophyta</taxon>
        <taxon>Magnoliopsida</taxon>
        <taxon>Liliopsida</taxon>
        <taxon>Poales</taxon>
        <taxon>Poaceae</taxon>
        <taxon>BOP clade</taxon>
        <taxon>Oryzoideae</taxon>
        <taxon>Oryzeae</taxon>
        <taxon>Zizaniinae</taxon>
        <taxon>Zizania</taxon>
    </lineage>
</organism>
<evidence type="ECO:0000256" key="2">
    <source>
        <dbReference type="ARBA" id="ARBA00005043"/>
    </source>
</evidence>
<dbReference type="OrthoDB" id="40048at2759"/>
<evidence type="ECO:0000256" key="4">
    <source>
        <dbReference type="ARBA" id="ARBA00022490"/>
    </source>
</evidence>
<dbReference type="Proteomes" id="UP000729402">
    <property type="component" value="Unassembled WGS sequence"/>
</dbReference>